<dbReference type="InterPro" id="IPR050346">
    <property type="entry name" value="FMO-like"/>
</dbReference>
<dbReference type="OrthoDB" id="66881at2759"/>
<proteinExistence type="inferred from homology"/>
<accession>A0A834LQ14</accession>
<dbReference type="SUPFAM" id="SSF51905">
    <property type="entry name" value="FAD/NAD(P)-binding domain"/>
    <property type="match status" value="2"/>
</dbReference>
<dbReference type="Proteomes" id="UP000626092">
    <property type="component" value="Unassembled WGS sequence"/>
</dbReference>
<evidence type="ECO:0000256" key="5">
    <source>
        <dbReference type="ARBA" id="ARBA00023002"/>
    </source>
</evidence>
<evidence type="ECO:0000256" key="2">
    <source>
        <dbReference type="ARBA" id="ARBA00022630"/>
    </source>
</evidence>
<sequence length="565" mass="64562">MEKQVAIVGAGISGLLACKYALEKGFHPVVFEAGSKVGGVWTRTIESTKLQNNQQAYRFSDFPWPASVKQAYPNNTQVKEYLESYAQHFGILPCIKFNSEVISIDYVGESDAEMKAWDLWGGNGKAFGSKGKWHITVQEGGRDSIEDKWESENDIRMKWLLDCCANLEYQAEFVILCVGRFSGLPNIPEFPQHHGPEVFHGKVMHSFDYSAMENAEAAKFIEGKRVAIIGSQKSAVDITAECANANGEQEAQLHDHVFLLFLFLFLFLFSGTDFPCTMIQRNTHWMFPSDQVWGVNLAYLYFNRFAELLVHKPGETFLHSSLATLCSTLRWGVSKFVESYLRWKLPMKKHGMIPEHSFLQDFSSCEILMLPDNFYDKVEEGSIILKKPKGFQFCREGLVIDGENEPLKTDLVIFATGYRGDEKLKSMFRSPTFQDYIMGSPTSPVPLYRQMIHPRIPRLAVIGYSESLSNLHTSEIRSQWLAHFLNGTFDLPSTKSMEKDVMRWEKYMKQYAGWKYRRNCIGGLHIWYNDQLCTDIGCKPRRKKGFFADLFLPYGPTDYVGLGTQ</sequence>
<dbReference type="InterPro" id="IPR020946">
    <property type="entry name" value="Flavin_mOase-like"/>
</dbReference>
<name>A0A834LQ14_RHOSS</name>
<dbReference type="AlphaFoldDB" id="A0A834LQ14"/>
<evidence type="ECO:0000313" key="7">
    <source>
        <dbReference type="EMBL" id="KAF7148030.1"/>
    </source>
</evidence>
<dbReference type="GO" id="GO:0050661">
    <property type="term" value="F:NADP binding"/>
    <property type="evidence" value="ECO:0007669"/>
    <property type="project" value="InterPro"/>
</dbReference>
<protein>
    <recommendedName>
        <fullName evidence="6">Flavin-containing monooxygenase</fullName>
        <ecNumber evidence="6">1.-.-.-</ecNumber>
    </recommendedName>
</protein>
<dbReference type="PANTHER" id="PTHR23023">
    <property type="entry name" value="DIMETHYLANILINE MONOOXYGENASE"/>
    <property type="match status" value="1"/>
</dbReference>
<dbReference type="InterPro" id="IPR000960">
    <property type="entry name" value="Flavin_mOase"/>
</dbReference>
<evidence type="ECO:0000256" key="6">
    <source>
        <dbReference type="RuleBase" id="RU361177"/>
    </source>
</evidence>
<keyword evidence="3 6" id="KW-0274">FAD</keyword>
<evidence type="ECO:0000256" key="1">
    <source>
        <dbReference type="ARBA" id="ARBA00009183"/>
    </source>
</evidence>
<dbReference type="PIRSF" id="PIRSF000332">
    <property type="entry name" value="FMO"/>
    <property type="match status" value="1"/>
</dbReference>
<keyword evidence="8" id="KW-1185">Reference proteome</keyword>
<organism evidence="7 8">
    <name type="scientific">Rhododendron simsii</name>
    <name type="common">Sims's rhododendron</name>
    <dbReference type="NCBI Taxonomy" id="118357"/>
    <lineage>
        <taxon>Eukaryota</taxon>
        <taxon>Viridiplantae</taxon>
        <taxon>Streptophyta</taxon>
        <taxon>Embryophyta</taxon>
        <taxon>Tracheophyta</taxon>
        <taxon>Spermatophyta</taxon>
        <taxon>Magnoliopsida</taxon>
        <taxon>eudicotyledons</taxon>
        <taxon>Gunneridae</taxon>
        <taxon>Pentapetalae</taxon>
        <taxon>asterids</taxon>
        <taxon>Ericales</taxon>
        <taxon>Ericaceae</taxon>
        <taxon>Ericoideae</taxon>
        <taxon>Rhodoreae</taxon>
        <taxon>Rhododendron</taxon>
    </lineage>
</organism>
<dbReference type="Pfam" id="PF00743">
    <property type="entry name" value="FMO-like"/>
    <property type="match status" value="2"/>
</dbReference>
<keyword evidence="4" id="KW-0521">NADP</keyword>
<evidence type="ECO:0000256" key="4">
    <source>
        <dbReference type="ARBA" id="ARBA00022857"/>
    </source>
</evidence>
<dbReference type="InterPro" id="IPR036188">
    <property type="entry name" value="FAD/NAD-bd_sf"/>
</dbReference>
<dbReference type="FunFam" id="3.50.50.60:FF:000403">
    <property type="entry name" value="Flavin-containing monooxygenase"/>
    <property type="match status" value="1"/>
</dbReference>
<dbReference type="GO" id="GO:0050660">
    <property type="term" value="F:flavin adenine dinucleotide binding"/>
    <property type="evidence" value="ECO:0007669"/>
    <property type="project" value="InterPro"/>
</dbReference>
<comment type="cofactor">
    <cofactor evidence="6">
        <name>FAD</name>
        <dbReference type="ChEBI" id="CHEBI:57692"/>
    </cofactor>
</comment>
<gene>
    <name evidence="7" type="ORF">RHSIM_Rhsim03G0254800</name>
</gene>
<evidence type="ECO:0000256" key="3">
    <source>
        <dbReference type="ARBA" id="ARBA00022827"/>
    </source>
</evidence>
<comment type="caution">
    <text evidence="7">The sequence shown here is derived from an EMBL/GenBank/DDBJ whole genome shotgun (WGS) entry which is preliminary data.</text>
</comment>
<dbReference type="GO" id="GO:0004499">
    <property type="term" value="F:N,N-dimethylaniline monooxygenase activity"/>
    <property type="evidence" value="ECO:0007669"/>
    <property type="project" value="InterPro"/>
</dbReference>
<dbReference type="EMBL" id="WJXA01000003">
    <property type="protein sequence ID" value="KAF7148030.1"/>
    <property type="molecule type" value="Genomic_DNA"/>
</dbReference>
<comment type="similarity">
    <text evidence="1 6">Belongs to the FMO family.</text>
</comment>
<keyword evidence="5 6" id="KW-0560">Oxidoreductase</keyword>
<dbReference type="EC" id="1.-.-.-" evidence="6"/>
<dbReference type="FunFam" id="3.50.50.60:FF:000169">
    <property type="entry name" value="Flavin-containing monooxygenase"/>
    <property type="match status" value="1"/>
</dbReference>
<dbReference type="Gene3D" id="3.50.50.60">
    <property type="entry name" value="FAD/NAD(P)-binding domain"/>
    <property type="match status" value="2"/>
</dbReference>
<dbReference type="PROSITE" id="PS51257">
    <property type="entry name" value="PROKAR_LIPOPROTEIN"/>
    <property type="match status" value="1"/>
</dbReference>
<evidence type="ECO:0000313" key="8">
    <source>
        <dbReference type="Proteomes" id="UP000626092"/>
    </source>
</evidence>
<keyword evidence="2 6" id="KW-0285">Flavoprotein</keyword>
<reference evidence="7" key="1">
    <citation type="submission" date="2019-11" db="EMBL/GenBank/DDBJ databases">
        <authorList>
            <person name="Liu Y."/>
            <person name="Hou J."/>
            <person name="Li T.-Q."/>
            <person name="Guan C.-H."/>
            <person name="Wu X."/>
            <person name="Wu H.-Z."/>
            <person name="Ling F."/>
            <person name="Zhang R."/>
            <person name="Shi X.-G."/>
            <person name="Ren J.-P."/>
            <person name="Chen E.-F."/>
            <person name="Sun J.-M."/>
        </authorList>
    </citation>
    <scope>NUCLEOTIDE SEQUENCE</scope>
    <source>
        <strain evidence="7">Adult_tree_wgs_1</strain>
        <tissue evidence="7">Leaves</tissue>
    </source>
</reference>
<keyword evidence="6" id="KW-0503">Monooxygenase</keyword>